<dbReference type="GO" id="GO:0009451">
    <property type="term" value="P:RNA modification"/>
    <property type="evidence" value="ECO:0007669"/>
    <property type="project" value="InterPro"/>
</dbReference>
<evidence type="ECO:0000256" key="2">
    <source>
        <dbReference type="ARBA" id="ARBA00022528"/>
    </source>
</evidence>
<accession>A0AA88RN08</accession>
<name>A0AA88RN08_9ASTE</name>
<sequence>MPDEAILLYGRMRSRSSQCDPYTYSSTLKACADSRQLHIGKAVHCHIVRSHLHPSRIVCNSLLNMYVSCLSLNDDEAGFTEHSLSRYDIVPKVFDTMPKRNVVAWNTIISWYVKINKFEEALLQFIMMMKTGIKPTVVSFVNVFPGISRMGNARIANGLYGLLLKLGSDYVDDMFAVSSAVFMYAELACLKFARKVFDNSLERNTEVWNTMIAGYVQNNHPAEALDLFLQALESQDSVVLDDVTFLSALTAASQLQQLKFSEQLHGYLIKNSLAVSVILLNAIIVMYSRCNSIETSFKVFNAMLERDNVSWNTMVSALVQNGLDDEGLMLVYEMQKQGFAIDSVTLTALLSAASNLRNQEIGKQTHAYLLRHAIQFVGMDSYLIDMYAKSGLIEAAQRLFERNCARDRDQATWNAMIAGNTQNRLIEEAFMVFGQMLEQNVPPNAVTLASILPACSPALSTDLAKQLHAFSVRSSLDKNVFVVSALVDVYSKLGSLVYAEKVFATFPEKNSVTYTNMILAYGQHGMGGKALEVFHSMRPCGVNPDPITIVAVLSACSYTGLVDEGLQIFESMEREYRSRPSLEHYCCVVDMLGRVGRLVEAYEFVQELGEDGNKLGIWGSLLAACRVHGEFELGKTIAKRLLEMEEGKSSAGYHVLLSNIYAEEGNWEYVKKIRKGMSEKGLAKEAGCSWIDIAGYLNCFISRDRKHPQYYEIYVTLDELAIKMKKDGYRPCLDFNLGWTSEPEE</sequence>
<dbReference type="PANTHER" id="PTHR47926:SF452">
    <property type="entry name" value="PENTATRICOPEPTIDE REPEAT-CONTAINING PROTEIN"/>
    <property type="match status" value="1"/>
</dbReference>
<keyword evidence="2" id="KW-0150">Chloroplast</keyword>
<dbReference type="Proteomes" id="UP001187471">
    <property type="component" value="Unassembled WGS sequence"/>
</dbReference>
<feature type="repeat" description="PPR" evidence="6">
    <location>
        <begin position="101"/>
        <end position="135"/>
    </location>
</feature>
<evidence type="ECO:0000256" key="6">
    <source>
        <dbReference type="PROSITE-ProRule" id="PRU00708"/>
    </source>
</evidence>
<evidence type="ECO:0000256" key="5">
    <source>
        <dbReference type="ARBA" id="ARBA00022946"/>
    </source>
</evidence>
<dbReference type="PANTHER" id="PTHR47926">
    <property type="entry name" value="PENTATRICOPEPTIDE REPEAT-CONTAINING PROTEIN"/>
    <property type="match status" value="1"/>
</dbReference>
<dbReference type="EMBL" id="JAVXUO010000417">
    <property type="protein sequence ID" value="KAK2992362.1"/>
    <property type="molecule type" value="Genomic_DNA"/>
</dbReference>
<protein>
    <recommendedName>
        <fullName evidence="9">Pentatricopeptide repeat-containing protein</fullName>
    </recommendedName>
</protein>
<dbReference type="FunFam" id="1.25.40.10:FF:000645">
    <property type="entry name" value="Pentatricopeptide repeat-containing protein chloroplastic"/>
    <property type="match status" value="1"/>
</dbReference>
<keyword evidence="3" id="KW-0934">Plastid</keyword>
<comment type="caution">
    <text evidence="7">The sequence shown here is derived from an EMBL/GenBank/DDBJ whole genome shotgun (WGS) entry which is preliminary data.</text>
</comment>
<keyword evidence="8" id="KW-1185">Reference proteome</keyword>
<reference evidence="7" key="1">
    <citation type="submission" date="2022-12" db="EMBL/GenBank/DDBJ databases">
        <title>Draft genome assemblies for two species of Escallonia (Escalloniales).</title>
        <authorList>
            <person name="Chanderbali A."/>
            <person name="Dervinis C."/>
            <person name="Anghel I."/>
            <person name="Soltis D."/>
            <person name="Soltis P."/>
            <person name="Zapata F."/>
        </authorList>
    </citation>
    <scope>NUCLEOTIDE SEQUENCE</scope>
    <source>
        <strain evidence="7">UCBG92.1500</strain>
        <tissue evidence="7">Leaf</tissue>
    </source>
</reference>
<dbReference type="AlphaFoldDB" id="A0AA88RN08"/>
<dbReference type="Gene3D" id="1.25.40.10">
    <property type="entry name" value="Tetratricopeptide repeat domain"/>
    <property type="match status" value="4"/>
</dbReference>
<dbReference type="InterPro" id="IPR046960">
    <property type="entry name" value="PPR_At4g14850-like_plant"/>
</dbReference>
<dbReference type="NCBIfam" id="TIGR00756">
    <property type="entry name" value="PPR"/>
    <property type="match status" value="5"/>
</dbReference>
<evidence type="ECO:0000313" key="7">
    <source>
        <dbReference type="EMBL" id="KAK2992362.1"/>
    </source>
</evidence>
<dbReference type="Pfam" id="PF20431">
    <property type="entry name" value="E_motif"/>
    <property type="match status" value="1"/>
</dbReference>
<gene>
    <name evidence="7" type="ORF">RJ640_009873</name>
</gene>
<evidence type="ECO:0008006" key="9">
    <source>
        <dbReference type="Google" id="ProtNLM"/>
    </source>
</evidence>
<dbReference type="InterPro" id="IPR046848">
    <property type="entry name" value="E_motif"/>
</dbReference>
<dbReference type="GO" id="GO:0003729">
    <property type="term" value="F:mRNA binding"/>
    <property type="evidence" value="ECO:0007669"/>
    <property type="project" value="UniProtKB-ARBA"/>
</dbReference>
<keyword evidence="5" id="KW-0809">Transit peptide</keyword>
<feature type="repeat" description="PPR" evidence="6">
    <location>
        <begin position="204"/>
        <end position="234"/>
    </location>
</feature>
<evidence type="ECO:0000256" key="1">
    <source>
        <dbReference type="ARBA" id="ARBA00004229"/>
    </source>
</evidence>
<feature type="repeat" description="PPR" evidence="6">
    <location>
        <begin position="510"/>
        <end position="544"/>
    </location>
</feature>
<evidence type="ECO:0000256" key="4">
    <source>
        <dbReference type="ARBA" id="ARBA00022737"/>
    </source>
</evidence>
<dbReference type="InterPro" id="IPR002885">
    <property type="entry name" value="PPR_rpt"/>
</dbReference>
<dbReference type="FunFam" id="1.25.40.10:FF:000573">
    <property type="entry name" value="Pentatricopeptide repeat-containing protein mitochondrial"/>
    <property type="match status" value="1"/>
</dbReference>
<evidence type="ECO:0000256" key="3">
    <source>
        <dbReference type="ARBA" id="ARBA00022640"/>
    </source>
</evidence>
<proteinExistence type="predicted"/>
<feature type="repeat" description="PPR" evidence="6">
    <location>
        <begin position="409"/>
        <end position="443"/>
    </location>
</feature>
<keyword evidence="4" id="KW-0677">Repeat</keyword>
<organism evidence="7 8">
    <name type="scientific">Escallonia rubra</name>
    <dbReference type="NCBI Taxonomy" id="112253"/>
    <lineage>
        <taxon>Eukaryota</taxon>
        <taxon>Viridiplantae</taxon>
        <taxon>Streptophyta</taxon>
        <taxon>Embryophyta</taxon>
        <taxon>Tracheophyta</taxon>
        <taxon>Spermatophyta</taxon>
        <taxon>Magnoliopsida</taxon>
        <taxon>eudicotyledons</taxon>
        <taxon>Gunneridae</taxon>
        <taxon>Pentapetalae</taxon>
        <taxon>asterids</taxon>
        <taxon>campanulids</taxon>
        <taxon>Escalloniales</taxon>
        <taxon>Escalloniaceae</taxon>
        <taxon>Escallonia</taxon>
    </lineage>
</organism>
<comment type="subcellular location">
    <subcellularLocation>
        <location evidence="1">Plastid</location>
        <location evidence="1">Chloroplast</location>
    </subcellularLocation>
</comment>
<dbReference type="Pfam" id="PF13041">
    <property type="entry name" value="PPR_2"/>
    <property type="match status" value="4"/>
</dbReference>
<dbReference type="PROSITE" id="PS51375">
    <property type="entry name" value="PPR"/>
    <property type="match status" value="5"/>
</dbReference>
<dbReference type="InterPro" id="IPR011990">
    <property type="entry name" value="TPR-like_helical_dom_sf"/>
</dbReference>
<feature type="repeat" description="PPR" evidence="6">
    <location>
        <begin position="307"/>
        <end position="341"/>
    </location>
</feature>
<dbReference type="Pfam" id="PF01535">
    <property type="entry name" value="PPR"/>
    <property type="match status" value="4"/>
</dbReference>
<evidence type="ECO:0000313" key="8">
    <source>
        <dbReference type="Proteomes" id="UP001187471"/>
    </source>
</evidence>
<dbReference type="GO" id="GO:0009507">
    <property type="term" value="C:chloroplast"/>
    <property type="evidence" value="ECO:0007669"/>
    <property type="project" value="UniProtKB-SubCell"/>
</dbReference>
<dbReference type="FunFam" id="1.25.40.10:FF:000496">
    <property type="entry name" value="Pentatricopeptide repeat-containing protein chloroplastic"/>
    <property type="match status" value="1"/>
</dbReference>